<evidence type="ECO:0000256" key="2">
    <source>
        <dbReference type="ARBA" id="ARBA00004653"/>
    </source>
</evidence>
<proteinExistence type="inferred from homology"/>
<keyword evidence="7 14" id="KW-0762">Sugar transport</keyword>
<evidence type="ECO:0000256" key="6">
    <source>
        <dbReference type="ARBA" id="ARBA00022475"/>
    </source>
</evidence>
<dbReference type="GO" id="GO:0051119">
    <property type="term" value="F:sugar transmembrane transporter activity"/>
    <property type="evidence" value="ECO:0007669"/>
    <property type="project" value="InterPro"/>
</dbReference>
<evidence type="ECO:0000256" key="7">
    <source>
        <dbReference type="ARBA" id="ARBA00022597"/>
    </source>
</evidence>
<evidence type="ECO:0000256" key="10">
    <source>
        <dbReference type="ARBA" id="ARBA00022989"/>
    </source>
</evidence>
<keyword evidence="15" id="KW-1185">Reference proteome</keyword>
<keyword evidence="12 13" id="KW-0472">Membrane</keyword>
<comment type="subcellular location">
    <subcellularLocation>
        <location evidence="1">Cell membrane</location>
        <topology evidence="1">Multi-pass membrane protein</topology>
    </subcellularLocation>
    <subcellularLocation>
        <location evidence="2">Golgi apparatus membrane</location>
        <topology evidence="2">Multi-pass membrane protein</topology>
    </subcellularLocation>
</comment>
<comment type="caution">
    <text evidence="14">The sequence shown here is derived from an EMBL/GenBank/DDBJ whole genome shotgun (WGS) entry which is preliminary data.</text>
</comment>
<evidence type="ECO:0000256" key="4">
    <source>
        <dbReference type="ARBA" id="ARBA00021741"/>
    </source>
</evidence>
<evidence type="ECO:0000313" key="15">
    <source>
        <dbReference type="Proteomes" id="UP001153069"/>
    </source>
</evidence>
<evidence type="ECO:0000256" key="13">
    <source>
        <dbReference type="SAM" id="Phobius"/>
    </source>
</evidence>
<dbReference type="GO" id="GO:0000139">
    <property type="term" value="C:Golgi membrane"/>
    <property type="evidence" value="ECO:0007669"/>
    <property type="project" value="UniProtKB-SubCell"/>
</dbReference>
<accession>A0A9N8HF11</accession>
<evidence type="ECO:0000256" key="3">
    <source>
        <dbReference type="ARBA" id="ARBA00007809"/>
    </source>
</evidence>
<comment type="similarity">
    <text evidence="3">Belongs to the SWEET sugar transporter family.</text>
</comment>
<feature type="transmembrane region" description="Helical" evidence="13">
    <location>
        <begin position="140"/>
        <end position="159"/>
    </location>
</feature>
<reference evidence="14" key="1">
    <citation type="submission" date="2020-06" db="EMBL/GenBank/DDBJ databases">
        <authorList>
            <consortium name="Plant Systems Biology data submission"/>
        </authorList>
    </citation>
    <scope>NUCLEOTIDE SEQUENCE</scope>
    <source>
        <strain evidence="14">D6</strain>
    </source>
</reference>
<keyword evidence="5" id="KW-0813">Transport</keyword>
<feature type="transmembrane region" description="Helical" evidence="13">
    <location>
        <begin position="52"/>
        <end position="71"/>
    </location>
</feature>
<feature type="transmembrane region" description="Helical" evidence="13">
    <location>
        <begin position="77"/>
        <end position="98"/>
    </location>
</feature>
<evidence type="ECO:0000256" key="11">
    <source>
        <dbReference type="ARBA" id="ARBA00023034"/>
    </source>
</evidence>
<feature type="transmembrane region" description="Helical" evidence="13">
    <location>
        <begin position="12"/>
        <end position="32"/>
    </location>
</feature>
<evidence type="ECO:0000256" key="8">
    <source>
        <dbReference type="ARBA" id="ARBA00022692"/>
    </source>
</evidence>
<dbReference type="FunFam" id="1.20.1280.290:FF:000004">
    <property type="entry name" value="Sugar transporter SWEET"/>
    <property type="match status" value="1"/>
</dbReference>
<dbReference type="PANTHER" id="PTHR10791:SF30">
    <property type="entry name" value="SUGAR TRANSPORTER SWEET1"/>
    <property type="match status" value="1"/>
</dbReference>
<evidence type="ECO:0000256" key="9">
    <source>
        <dbReference type="ARBA" id="ARBA00022737"/>
    </source>
</evidence>
<keyword evidence="9" id="KW-0677">Repeat</keyword>
<keyword evidence="6" id="KW-1003">Cell membrane</keyword>
<protein>
    <recommendedName>
        <fullName evidence="4">Sugar transporter SWEET1</fullName>
    </recommendedName>
</protein>
<evidence type="ECO:0000256" key="12">
    <source>
        <dbReference type="ARBA" id="ARBA00023136"/>
    </source>
</evidence>
<dbReference type="InterPro" id="IPR004316">
    <property type="entry name" value="SWEET_rpt"/>
</dbReference>
<dbReference type="InterPro" id="IPR047664">
    <property type="entry name" value="SWEET"/>
</dbReference>
<gene>
    <name evidence="14" type="ORF">SEMRO_435_G142390.1</name>
</gene>
<dbReference type="Gene3D" id="1.20.1280.290">
    <property type="match status" value="2"/>
</dbReference>
<keyword evidence="8 13" id="KW-0812">Transmembrane</keyword>
<dbReference type="OrthoDB" id="409725at2759"/>
<evidence type="ECO:0000256" key="1">
    <source>
        <dbReference type="ARBA" id="ARBA00004651"/>
    </source>
</evidence>
<dbReference type="PANTHER" id="PTHR10791">
    <property type="entry name" value="RAG1-ACTIVATING PROTEIN 1"/>
    <property type="match status" value="1"/>
</dbReference>
<evidence type="ECO:0000256" key="5">
    <source>
        <dbReference type="ARBA" id="ARBA00022448"/>
    </source>
</evidence>
<dbReference type="GO" id="GO:0005886">
    <property type="term" value="C:plasma membrane"/>
    <property type="evidence" value="ECO:0007669"/>
    <property type="project" value="UniProtKB-SubCell"/>
</dbReference>
<feature type="transmembrane region" description="Helical" evidence="13">
    <location>
        <begin position="194"/>
        <end position="216"/>
    </location>
</feature>
<dbReference type="Pfam" id="PF03083">
    <property type="entry name" value="MtN3_slv"/>
    <property type="match status" value="2"/>
</dbReference>
<keyword evidence="11" id="KW-0333">Golgi apparatus</keyword>
<dbReference type="EMBL" id="CAICTM010000434">
    <property type="protein sequence ID" value="CAB9510417.1"/>
    <property type="molecule type" value="Genomic_DNA"/>
</dbReference>
<dbReference type="AlphaFoldDB" id="A0A9N8HF11"/>
<keyword evidence="10 13" id="KW-1133">Transmembrane helix</keyword>
<feature type="transmembrane region" description="Helical" evidence="13">
    <location>
        <begin position="166"/>
        <end position="188"/>
    </location>
</feature>
<organism evidence="14 15">
    <name type="scientific">Seminavis robusta</name>
    <dbReference type="NCBI Taxonomy" id="568900"/>
    <lineage>
        <taxon>Eukaryota</taxon>
        <taxon>Sar</taxon>
        <taxon>Stramenopiles</taxon>
        <taxon>Ochrophyta</taxon>
        <taxon>Bacillariophyta</taxon>
        <taxon>Bacillariophyceae</taxon>
        <taxon>Bacillariophycidae</taxon>
        <taxon>Naviculales</taxon>
        <taxon>Naviculaceae</taxon>
        <taxon>Seminavis</taxon>
    </lineage>
</organism>
<evidence type="ECO:0000313" key="14">
    <source>
        <dbReference type="EMBL" id="CAB9510417.1"/>
    </source>
</evidence>
<sequence>MADAAFPLESATPLWISICGKMAPISSIMLYLAPIPTVQEFSRRRLVGDLPLLPYTSMLSNSFAWVIYGLLVSEPKLWTANGVGLGLSLYYFLSFARFSPEGAASLPGTLEQHIQGFVSILAFVLWMAKSKKAGPIGKLGVAINLAMYASPLAAIQAVLETKSTEAIPLPLTLASLVSCVFWTITGYLEMHDPYVWIPTVFGIVFGIMQVGLKIAFHTERAAIHNLSPDIHSQQAVLNQLS</sequence>
<name>A0A9N8HF11_9STRA</name>
<dbReference type="Proteomes" id="UP001153069">
    <property type="component" value="Unassembled WGS sequence"/>
</dbReference>